<protein>
    <submittedName>
        <fullName evidence="4">Autotransporter adhesin</fullName>
    </submittedName>
</protein>
<dbReference type="InterPro" id="IPR005546">
    <property type="entry name" value="Autotransporte_beta"/>
</dbReference>
<proteinExistence type="predicted"/>
<dbReference type="PROSITE" id="PS51208">
    <property type="entry name" value="AUTOTRANSPORTER"/>
    <property type="match status" value="1"/>
</dbReference>
<reference evidence="4 5" key="1">
    <citation type="submission" date="2010-10" db="EMBL/GenBank/DDBJ databases">
        <authorList>
            <person name="Chen C."/>
            <person name="Kittichotirat W."/>
            <person name="Asikainen S."/>
            <person name="Bumgarner R."/>
        </authorList>
    </citation>
    <scope>NUCLEOTIDE SEQUENCE [LARGE SCALE GENOMIC DNA]</scope>
    <source>
        <strain evidence="4 5">SC1083</strain>
    </source>
</reference>
<feature type="chain" id="PRO_5003461540" evidence="2">
    <location>
        <begin position="28"/>
        <end position="930"/>
    </location>
</feature>
<keyword evidence="2" id="KW-0732">Signal</keyword>
<dbReference type="InterPro" id="IPR036709">
    <property type="entry name" value="Autotransporte_beta_dom_sf"/>
</dbReference>
<comment type="caution">
    <text evidence="4">The sequence shown here is derived from an EMBL/GenBank/DDBJ whole genome shotgun (WGS) entry which is preliminary data.</text>
</comment>
<evidence type="ECO:0000313" key="5">
    <source>
        <dbReference type="Proteomes" id="UP000005508"/>
    </source>
</evidence>
<evidence type="ECO:0000313" key="4">
    <source>
        <dbReference type="EMBL" id="EGY34720.1"/>
    </source>
</evidence>
<organism evidence="4 5">
    <name type="scientific">Aggregatibacter actinomycetemcomitans serotype e str. SC1083</name>
    <dbReference type="NCBI Taxonomy" id="907488"/>
    <lineage>
        <taxon>Bacteria</taxon>
        <taxon>Pseudomonadati</taxon>
        <taxon>Pseudomonadota</taxon>
        <taxon>Gammaproteobacteria</taxon>
        <taxon>Pasteurellales</taxon>
        <taxon>Pasteurellaceae</taxon>
        <taxon>Aggregatibacter</taxon>
    </lineage>
</organism>
<feature type="domain" description="Autotransporter" evidence="3">
    <location>
        <begin position="680"/>
        <end position="930"/>
    </location>
</feature>
<evidence type="ECO:0000256" key="2">
    <source>
        <dbReference type="SAM" id="SignalP"/>
    </source>
</evidence>
<name>G4A6I3_AGGAC</name>
<dbReference type="RefSeq" id="WP_005556112.1">
    <property type="nucleotide sequence ID" value="NZ_AEJM01000014.1"/>
</dbReference>
<feature type="region of interest" description="Disordered" evidence="1">
    <location>
        <begin position="36"/>
        <end position="63"/>
    </location>
</feature>
<dbReference type="EMBL" id="AEJM01000014">
    <property type="protein sequence ID" value="EGY34720.1"/>
    <property type="molecule type" value="Genomic_DNA"/>
</dbReference>
<sequence>MKILLKPFRYSVIATTIALVFNQPAFASEFNTQINNQPSSQAKTKSKSNIKKNMQDNISNSAKESVNTYQTEIQRITAAQKLARQKAEVAQKEAEARAIAQVKEKRQQSQIKAQELEQKKAELVQREYLEAKRQVREQEIARQKAEEDRKVAEALAAAKLKNSTQQRLTKEQLAAQKEAERLANEQEIARQKIKANELQRAINEQSKLAEVARVKRTLIEQKQVISPQKEDEILRQQAIEEQRKKEEVANAERKRLEAERLAREEEIANQKAEEARKKSEELARRERDRLAREQEIARQKAAEEERQRAIEAQRQQEENARIERERAKREEADRLAREQEIVRQKAAEEERQRAIEEQRQQEENARIERERAEREEADRLAREQEIARQKAAEEERQRAIEAQRQQEESARIERERTEREEADRLAREQEIARQKSAEEERQRAIEAQRQLEENARIERERIEREEADRLAREQAIAGQQVEEKPEENPVILVRSTATTDLPSDMAPLDLEDIQGEHSDVEKTITIASKEHIEMIHDETNSETKTEDVALVDSTLESQEVSNSHPEVAEQASVEQIVASHEETTNQQNAEETISVVKRLTTEIVSVIPANLEPNVDETEVIANSEVRESEETEVTPQTPTVYNPNEILVANAIVSNAAVLNTLNLDLSGRLDRRLDRTSFYRTLGGVWVEYVNSDMHGHGSDTNNYRARSNQITLGNDEAQLDNGVVLGGTFTHAKTDSQYGPLSGKDTFTKITGYAKQNFDQYSKALDIGYGWSSSKIGNSKLKRKMISVGMNFAYDFELEDFKVTPIWGLRYHHLSATGGEINGLNIRSPGFSLVAYHTGLKFSNTYNVDGIEVIPAFSTYYATTLGKSYSQNINSKEFGVAIGPYWHNNASLSIGLRDWKISAYAAVNQGRHGERQNQLGVKLNYYW</sequence>
<feature type="compositionally biased region" description="Polar residues" evidence="1">
    <location>
        <begin position="51"/>
        <end position="63"/>
    </location>
</feature>
<dbReference type="SUPFAM" id="SSF103515">
    <property type="entry name" value="Autotransporter"/>
    <property type="match status" value="1"/>
</dbReference>
<feature type="signal peptide" evidence="2">
    <location>
        <begin position="1"/>
        <end position="27"/>
    </location>
</feature>
<feature type="region of interest" description="Disordered" evidence="1">
    <location>
        <begin position="262"/>
        <end position="441"/>
    </location>
</feature>
<dbReference type="AlphaFoldDB" id="G4A6I3"/>
<dbReference type="PATRIC" id="fig|907488.3.peg.417"/>
<dbReference type="Gene3D" id="2.40.128.130">
    <property type="entry name" value="Autotransporter beta-domain"/>
    <property type="match status" value="1"/>
</dbReference>
<evidence type="ECO:0000256" key="1">
    <source>
        <dbReference type="SAM" id="MobiDB-lite"/>
    </source>
</evidence>
<accession>G4A6I3</accession>
<evidence type="ECO:0000259" key="3">
    <source>
        <dbReference type="PROSITE" id="PS51208"/>
    </source>
</evidence>
<dbReference type="Proteomes" id="UP000005508">
    <property type="component" value="Unassembled WGS sequence"/>
</dbReference>
<gene>
    <name evidence="4" type="ORF">SC1083_0423</name>
</gene>